<proteinExistence type="predicted"/>
<accession>A0A371BD69</accession>
<name>A0A371BD69_9BRAD</name>
<comment type="caution">
    <text evidence="3">The sequence shown here is derived from an EMBL/GenBank/DDBJ whole genome shotgun (WGS) entry which is preliminary data.</text>
</comment>
<dbReference type="OrthoDB" id="8456964at2"/>
<reference evidence="4" key="1">
    <citation type="submission" date="2018-08" db="EMBL/GenBank/DDBJ databases">
        <authorList>
            <person name="Kim S.-J."/>
            <person name="Jung G.-Y."/>
        </authorList>
    </citation>
    <scope>NUCLEOTIDE SEQUENCE [LARGE SCALE GENOMIC DNA]</scope>
    <source>
        <strain evidence="4">GY_H</strain>
    </source>
</reference>
<dbReference type="Proteomes" id="UP000263993">
    <property type="component" value="Unassembled WGS sequence"/>
</dbReference>
<organism evidence="3 4">
    <name type="scientific">Undibacter mobilis</name>
    <dbReference type="NCBI Taxonomy" id="2292256"/>
    <lineage>
        <taxon>Bacteria</taxon>
        <taxon>Pseudomonadati</taxon>
        <taxon>Pseudomonadota</taxon>
        <taxon>Alphaproteobacteria</taxon>
        <taxon>Hyphomicrobiales</taxon>
        <taxon>Nitrobacteraceae</taxon>
        <taxon>Undibacter</taxon>
    </lineage>
</organism>
<feature type="chain" id="PRO_5016861289" description="PsiF repeat-containing protein" evidence="2">
    <location>
        <begin position="46"/>
        <end position="118"/>
    </location>
</feature>
<protein>
    <recommendedName>
        <fullName evidence="5">PsiF repeat-containing protein</fullName>
    </recommendedName>
</protein>
<gene>
    <name evidence="3" type="ORF">DXH78_13815</name>
</gene>
<sequence length="118" mass="12618">MFRAQRGTRREGTTPMLKILPQLKITTLALASLLPLALAAQPAAAATKQEKMETCKAGAEHDKLTGAKRDAFMKKCMGAGNYEPKARQDALKQAKSKKPAATPAAAPPADEETEEKAQ</sequence>
<evidence type="ECO:0000313" key="3">
    <source>
        <dbReference type="EMBL" id="RDV05556.1"/>
    </source>
</evidence>
<keyword evidence="4" id="KW-1185">Reference proteome</keyword>
<feature type="compositionally biased region" description="Acidic residues" evidence="1">
    <location>
        <begin position="109"/>
        <end position="118"/>
    </location>
</feature>
<evidence type="ECO:0000313" key="4">
    <source>
        <dbReference type="Proteomes" id="UP000263993"/>
    </source>
</evidence>
<evidence type="ECO:0000256" key="2">
    <source>
        <dbReference type="SAM" id="SignalP"/>
    </source>
</evidence>
<dbReference type="Pfam" id="PF07769">
    <property type="entry name" value="PsiF_repeat"/>
    <property type="match status" value="1"/>
</dbReference>
<dbReference type="InterPro" id="IPR011690">
    <property type="entry name" value="P_starv_induced_PsiF"/>
</dbReference>
<evidence type="ECO:0008006" key="5">
    <source>
        <dbReference type="Google" id="ProtNLM"/>
    </source>
</evidence>
<feature type="region of interest" description="Disordered" evidence="1">
    <location>
        <begin position="84"/>
        <end position="118"/>
    </location>
</feature>
<feature type="compositionally biased region" description="Low complexity" evidence="1">
    <location>
        <begin position="99"/>
        <end position="108"/>
    </location>
</feature>
<feature type="signal peptide" evidence="2">
    <location>
        <begin position="1"/>
        <end position="45"/>
    </location>
</feature>
<dbReference type="EMBL" id="QRGO01000001">
    <property type="protein sequence ID" value="RDV05556.1"/>
    <property type="molecule type" value="Genomic_DNA"/>
</dbReference>
<keyword evidence="2" id="KW-0732">Signal</keyword>
<dbReference type="AlphaFoldDB" id="A0A371BD69"/>
<evidence type="ECO:0000256" key="1">
    <source>
        <dbReference type="SAM" id="MobiDB-lite"/>
    </source>
</evidence>